<dbReference type="AlphaFoldDB" id="L8JHY7"/>
<evidence type="ECO:0000313" key="2">
    <source>
        <dbReference type="EMBL" id="ELR68435.1"/>
    </source>
</evidence>
<dbReference type="RefSeq" id="WP_009583320.1">
    <property type="nucleotide sequence ID" value="NZ_AMZN01000115.1"/>
</dbReference>
<reference evidence="2 3" key="1">
    <citation type="submission" date="2012-12" db="EMBL/GenBank/DDBJ databases">
        <title>Genome assembly of Fulvivirga imtechensis AK7.</title>
        <authorList>
            <person name="Nupur N."/>
            <person name="Khatri I."/>
            <person name="Kumar R."/>
            <person name="Subramanian S."/>
            <person name="Pinnaka A."/>
        </authorList>
    </citation>
    <scope>NUCLEOTIDE SEQUENCE [LARGE SCALE GENOMIC DNA]</scope>
    <source>
        <strain evidence="2 3">AK7</strain>
    </source>
</reference>
<keyword evidence="3" id="KW-1185">Reference proteome</keyword>
<dbReference type="Gene3D" id="1.10.260.40">
    <property type="entry name" value="lambda repressor-like DNA-binding domains"/>
    <property type="match status" value="1"/>
</dbReference>
<name>L8JHY7_9BACT</name>
<dbReference type="SMART" id="SM00530">
    <property type="entry name" value="HTH_XRE"/>
    <property type="match status" value="1"/>
</dbReference>
<dbReference type="CDD" id="cd00093">
    <property type="entry name" value="HTH_XRE"/>
    <property type="match status" value="1"/>
</dbReference>
<sequence>MKDIIKNQDFSINKYVVENRNELDESLVSLRLMKVVDDFLINNGITHREFAKNLKCSESYISQIMSGSKKFNVAFINKFEKQYNIEIGFVLQDENAKRLREENDEIYITYSSSSTLQIKTGVIDLIEKQGVYSVKNNNMDVCQFKIH</sequence>
<dbReference type="InterPro" id="IPR001387">
    <property type="entry name" value="Cro/C1-type_HTH"/>
</dbReference>
<gene>
    <name evidence="2" type="ORF">C900_00403</name>
</gene>
<dbReference type="eggNOG" id="ENOG502ZGQF">
    <property type="taxonomic scope" value="Bacteria"/>
</dbReference>
<dbReference type="GO" id="GO:0003677">
    <property type="term" value="F:DNA binding"/>
    <property type="evidence" value="ECO:0007669"/>
    <property type="project" value="InterPro"/>
</dbReference>
<dbReference type="SUPFAM" id="SSF47413">
    <property type="entry name" value="lambda repressor-like DNA-binding domains"/>
    <property type="match status" value="1"/>
</dbReference>
<feature type="domain" description="HTH cro/C1-type" evidence="1">
    <location>
        <begin position="35"/>
        <end position="90"/>
    </location>
</feature>
<dbReference type="EMBL" id="AMZN01000115">
    <property type="protein sequence ID" value="ELR68435.1"/>
    <property type="molecule type" value="Genomic_DNA"/>
</dbReference>
<evidence type="ECO:0000313" key="3">
    <source>
        <dbReference type="Proteomes" id="UP000011135"/>
    </source>
</evidence>
<organism evidence="2 3">
    <name type="scientific">Fulvivirga imtechensis AK7</name>
    <dbReference type="NCBI Taxonomy" id="1237149"/>
    <lineage>
        <taxon>Bacteria</taxon>
        <taxon>Pseudomonadati</taxon>
        <taxon>Bacteroidota</taxon>
        <taxon>Cytophagia</taxon>
        <taxon>Cytophagales</taxon>
        <taxon>Fulvivirgaceae</taxon>
        <taxon>Fulvivirga</taxon>
    </lineage>
</organism>
<dbReference type="OrthoDB" id="1449767at2"/>
<dbReference type="Proteomes" id="UP000011135">
    <property type="component" value="Unassembled WGS sequence"/>
</dbReference>
<dbReference type="Pfam" id="PF01381">
    <property type="entry name" value="HTH_3"/>
    <property type="match status" value="1"/>
</dbReference>
<evidence type="ECO:0000259" key="1">
    <source>
        <dbReference type="SMART" id="SM00530"/>
    </source>
</evidence>
<accession>L8JHY7</accession>
<dbReference type="InterPro" id="IPR010982">
    <property type="entry name" value="Lambda_DNA-bd_dom_sf"/>
</dbReference>
<comment type="caution">
    <text evidence="2">The sequence shown here is derived from an EMBL/GenBank/DDBJ whole genome shotgun (WGS) entry which is preliminary data.</text>
</comment>
<proteinExistence type="predicted"/>
<protein>
    <recommendedName>
        <fullName evidence="1">HTH cro/C1-type domain-containing protein</fullName>
    </recommendedName>
</protein>